<dbReference type="InterPro" id="IPR058649">
    <property type="entry name" value="CzcB_C"/>
</dbReference>
<reference evidence="4" key="1">
    <citation type="submission" date="2022-12" db="EMBL/GenBank/DDBJ databases">
        <title>Bacterial isolates from different developmental stages of Nematostella vectensis.</title>
        <authorList>
            <person name="Fraune S."/>
        </authorList>
    </citation>
    <scope>NUCLEOTIDE SEQUENCE</scope>
    <source>
        <strain evidence="4">G21619-S1</strain>
    </source>
</reference>
<dbReference type="Gene3D" id="2.40.50.100">
    <property type="match status" value="1"/>
</dbReference>
<dbReference type="Pfam" id="PF25917">
    <property type="entry name" value="BSH_RND"/>
    <property type="match status" value="1"/>
</dbReference>
<proteinExistence type="inferred from homology"/>
<dbReference type="Proteomes" id="UP001068379">
    <property type="component" value="Unassembled WGS sequence"/>
</dbReference>
<dbReference type="InterPro" id="IPR058625">
    <property type="entry name" value="MdtA-like_BSH"/>
</dbReference>
<dbReference type="NCBIfam" id="TIGR01730">
    <property type="entry name" value="RND_mfp"/>
    <property type="match status" value="1"/>
</dbReference>
<accession>A0ABT4M502</accession>
<dbReference type="InterPro" id="IPR006143">
    <property type="entry name" value="RND_pump_MFP"/>
</dbReference>
<evidence type="ECO:0000259" key="2">
    <source>
        <dbReference type="Pfam" id="PF25917"/>
    </source>
</evidence>
<evidence type="ECO:0000313" key="5">
    <source>
        <dbReference type="Proteomes" id="UP001068379"/>
    </source>
</evidence>
<dbReference type="Gene3D" id="2.40.30.170">
    <property type="match status" value="1"/>
</dbReference>
<evidence type="ECO:0000313" key="4">
    <source>
        <dbReference type="EMBL" id="MCZ4330398.1"/>
    </source>
</evidence>
<keyword evidence="5" id="KW-1185">Reference proteome</keyword>
<dbReference type="PANTHER" id="PTHR30469">
    <property type="entry name" value="MULTIDRUG RESISTANCE PROTEIN MDTA"/>
    <property type="match status" value="1"/>
</dbReference>
<dbReference type="Gene3D" id="2.40.420.20">
    <property type="match status" value="1"/>
</dbReference>
<protein>
    <submittedName>
        <fullName evidence="4">Efflux RND transporter periplasmic adaptor subunit</fullName>
    </submittedName>
</protein>
<feature type="domain" description="CzcB-like C-terminal circularly permuted SH3-like" evidence="3">
    <location>
        <begin position="304"/>
        <end position="355"/>
    </location>
</feature>
<gene>
    <name evidence="4" type="ORF">O4H32_10585</name>
</gene>
<dbReference type="Pfam" id="PF25975">
    <property type="entry name" value="CzcB_C"/>
    <property type="match status" value="1"/>
</dbReference>
<evidence type="ECO:0000256" key="1">
    <source>
        <dbReference type="ARBA" id="ARBA00009477"/>
    </source>
</evidence>
<dbReference type="Gene3D" id="1.10.287.470">
    <property type="entry name" value="Helix hairpin bin"/>
    <property type="match status" value="1"/>
</dbReference>
<name>A0ABT4M502_9BURK</name>
<dbReference type="EMBL" id="JAPWHE010000007">
    <property type="protein sequence ID" value="MCZ4330398.1"/>
    <property type="molecule type" value="Genomic_DNA"/>
</dbReference>
<comment type="similarity">
    <text evidence="1">Belongs to the membrane fusion protein (MFP) (TC 8.A.1) family.</text>
</comment>
<dbReference type="SUPFAM" id="SSF111369">
    <property type="entry name" value="HlyD-like secretion proteins"/>
    <property type="match status" value="1"/>
</dbReference>
<feature type="domain" description="Multidrug resistance protein MdtA-like barrel-sandwich hybrid" evidence="2">
    <location>
        <begin position="75"/>
        <end position="215"/>
    </location>
</feature>
<dbReference type="PANTHER" id="PTHR30469:SF15">
    <property type="entry name" value="HLYD FAMILY OF SECRETION PROTEINS"/>
    <property type="match status" value="1"/>
</dbReference>
<organism evidence="4 5">
    <name type="scientific">Castellaniella denitrificans</name>
    <dbReference type="NCBI Taxonomy" id="56119"/>
    <lineage>
        <taxon>Bacteria</taxon>
        <taxon>Pseudomonadati</taxon>
        <taxon>Pseudomonadota</taxon>
        <taxon>Betaproteobacteria</taxon>
        <taxon>Burkholderiales</taxon>
        <taxon>Alcaligenaceae</taxon>
        <taxon>Castellaniella</taxon>
    </lineage>
</organism>
<sequence length="368" mass="39105">MNDAQQENMHAMPAQCPPALMRPLRYRFIRQAGSGLLCAFLTLTVQAQPLPPTVPVSAVTAPDRLSLDGMVQAIREATIAAQVAGTVAAVDIQAGDEVHAGQALLRLDGREAGQTQQAAQALIREADAELALAQAELRRRKTLYEQRYISQAAYQQAQARAETARAQAAARHAQAGAAQTHHDYFTILAPHDGLVSRLDAHPGDMVMPGQPLALLFDPGALRIQATVPQRHAARLAPQAHVQWPPGYPDLPATLPVQVLPARDPGSLTGTIRLALPPGARGPAPGTPVRIQIDLDGTARTRLWIPAEAVVRHADLRGVYVLGADGAPRLRQVRLGPSDGGRIEVLAGLQAGEAVVRNPGLLAPEGLTR</sequence>
<dbReference type="RefSeq" id="WP_269358991.1">
    <property type="nucleotide sequence ID" value="NZ_JAPWHE010000007.1"/>
</dbReference>
<comment type="caution">
    <text evidence="4">The sequence shown here is derived from an EMBL/GenBank/DDBJ whole genome shotgun (WGS) entry which is preliminary data.</text>
</comment>
<evidence type="ECO:0000259" key="3">
    <source>
        <dbReference type="Pfam" id="PF25975"/>
    </source>
</evidence>